<evidence type="ECO:0000256" key="2">
    <source>
        <dbReference type="ARBA" id="ARBA00004922"/>
    </source>
</evidence>
<sequence length="623" mass="70452">MPAVRRVRILALTLAFACITLYYLNQRGNVWNYGYTPYLPKTIFNDGKTHWSKLPERYPVTSFIPLPTGSPKKIPKIQASPPPEKAKVHYERIRRRDAVKESFKHSWEGYKKHAWLRDEVTPLSGQYRDTFGGWAATLVDSLDTLWIMGMKEDFALAVKAIEEIDFTTTETQDINVFETTIRYMGGFLAAYDISGGKFPVLLAKAVEVGELLMSCFDTPNRMPISRWDWKKYTEGSAQTAPARMLVSELGSFSLEFTRLSQVAGDPKYYDAIARISNVFADAQNTTKLPGMWPVSIDAATPDFSEDNFFTLGGMSDSLYEYFPKHYLLLGGLLSQPKQLYESFIEQAKKFLFFRFYNPSNLPVQASGDIRVLDGGRNHLIPRGQHLTCFTGGMVGLGSKIFNRPQDLQTAEELTQGCIWAYDAAPNHIAPELYTVIPCPADGACEWDDSIWHDVLTTKYGDKQNANIASIIAERNLWKGIVGVDDRRYILRPEAIESVFMMWRITGKQIYQEAAWRMFQAVEAVSRTDVAAAAIADITVPSENNSPQSFETPVGQKYGEEPIGKREDGNSGGGGVRAQQVDSMESFWLAETLKYFFLCFEEFEVVSLDEWVLNTEAHPLRRPR</sequence>
<dbReference type="Pfam" id="PF01532">
    <property type="entry name" value="Glyco_hydro_47"/>
    <property type="match status" value="2"/>
</dbReference>
<dbReference type="Gene3D" id="1.50.10.10">
    <property type="match status" value="1"/>
</dbReference>
<dbReference type="InterPro" id="IPR001382">
    <property type="entry name" value="Glyco_hydro_47"/>
</dbReference>
<feature type="compositionally biased region" description="Basic and acidic residues" evidence="10">
    <location>
        <begin position="557"/>
        <end position="568"/>
    </location>
</feature>
<dbReference type="STRING" id="1149755.A0A2J6RQX4"/>
<reference evidence="12 13" key="1">
    <citation type="submission" date="2016-04" db="EMBL/GenBank/DDBJ databases">
        <title>A degradative enzymes factory behind the ericoid mycorrhizal symbiosis.</title>
        <authorList>
            <consortium name="DOE Joint Genome Institute"/>
            <person name="Martino E."/>
            <person name="Morin E."/>
            <person name="Grelet G."/>
            <person name="Kuo A."/>
            <person name="Kohler A."/>
            <person name="Daghino S."/>
            <person name="Barry K."/>
            <person name="Choi C."/>
            <person name="Cichocki N."/>
            <person name="Clum A."/>
            <person name="Copeland A."/>
            <person name="Hainaut M."/>
            <person name="Haridas S."/>
            <person name="Labutti K."/>
            <person name="Lindquist E."/>
            <person name="Lipzen A."/>
            <person name="Khouja H.-R."/>
            <person name="Murat C."/>
            <person name="Ohm R."/>
            <person name="Olson A."/>
            <person name="Spatafora J."/>
            <person name="Veneault-Fourrey C."/>
            <person name="Henrissat B."/>
            <person name="Grigoriev I."/>
            <person name="Martin F."/>
            <person name="Perotto S."/>
        </authorList>
    </citation>
    <scope>NUCLEOTIDE SEQUENCE [LARGE SCALE GENOMIC DNA]</scope>
    <source>
        <strain evidence="12 13">F</strain>
    </source>
</reference>
<dbReference type="GO" id="GO:0005783">
    <property type="term" value="C:endoplasmic reticulum"/>
    <property type="evidence" value="ECO:0007669"/>
    <property type="project" value="TreeGrafter"/>
</dbReference>
<dbReference type="GO" id="GO:0005509">
    <property type="term" value="F:calcium ion binding"/>
    <property type="evidence" value="ECO:0007669"/>
    <property type="project" value="InterPro"/>
</dbReference>
<feature type="disulfide bond" evidence="8">
    <location>
        <begin position="388"/>
        <end position="417"/>
    </location>
</feature>
<dbReference type="SUPFAM" id="SSF48225">
    <property type="entry name" value="Seven-hairpin glycosidases"/>
    <property type="match status" value="1"/>
</dbReference>
<feature type="active site" description="Proton donor" evidence="6">
    <location>
        <position position="178"/>
    </location>
</feature>
<feature type="active site" evidence="6">
    <location>
        <position position="493"/>
    </location>
</feature>
<dbReference type="GO" id="GO:0036503">
    <property type="term" value="P:ERAD pathway"/>
    <property type="evidence" value="ECO:0007669"/>
    <property type="project" value="UniProtKB-ARBA"/>
</dbReference>
<dbReference type="Proteomes" id="UP000235786">
    <property type="component" value="Unassembled WGS sequence"/>
</dbReference>
<evidence type="ECO:0000256" key="5">
    <source>
        <dbReference type="ARBA" id="ARBA00023157"/>
    </source>
</evidence>
<evidence type="ECO:0000256" key="8">
    <source>
        <dbReference type="PIRSR" id="PIRSR601382-3"/>
    </source>
</evidence>
<dbReference type="InterPro" id="IPR036026">
    <property type="entry name" value="Seven-hairpin_glycosidases"/>
</dbReference>
<name>A0A2J6RQX4_HYAVF</name>
<evidence type="ECO:0000313" key="13">
    <source>
        <dbReference type="Proteomes" id="UP000235786"/>
    </source>
</evidence>
<dbReference type="InterPro" id="IPR012341">
    <property type="entry name" value="6hp_glycosidase-like_sf"/>
</dbReference>
<comment type="similarity">
    <text evidence="3 9">Belongs to the glycosyl hydrolase 47 family.</text>
</comment>
<organism evidence="12 13">
    <name type="scientific">Hyaloscypha variabilis (strain UAMH 11265 / GT02V1 / F)</name>
    <name type="common">Meliniomyces variabilis</name>
    <dbReference type="NCBI Taxonomy" id="1149755"/>
    <lineage>
        <taxon>Eukaryota</taxon>
        <taxon>Fungi</taxon>
        <taxon>Dikarya</taxon>
        <taxon>Ascomycota</taxon>
        <taxon>Pezizomycotina</taxon>
        <taxon>Leotiomycetes</taxon>
        <taxon>Helotiales</taxon>
        <taxon>Hyaloscyphaceae</taxon>
        <taxon>Hyaloscypha</taxon>
        <taxon>Hyaloscypha variabilis</taxon>
    </lineage>
</organism>
<dbReference type="PANTHER" id="PTHR11742">
    <property type="entry name" value="MANNOSYL-OLIGOSACCHARIDE ALPHA-1,2-MANNOSIDASE-RELATED"/>
    <property type="match status" value="1"/>
</dbReference>
<gene>
    <name evidence="12" type="ORF">L207DRAFT_459716</name>
</gene>
<dbReference type="GO" id="GO:0004571">
    <property type="term" value="F:mannosyl-oligosaccharide 1,2-alpha-mannosidase activity"/>
    <property type="evidence" value="ECO:0007669"/>
    <property type="project" value="InterPro"/>
</dbReference>
<evidence type="ECO:0000256" key="10">
    <source>
        <dbReference type="SAM" id="MobiDB-lite"/>
    </source>
</evidence>
<feature type="binding site" evidence="7">
    <location>
        <position position="614"/>
    </location>
    <ligand>
        <name>Ca(2+)</name>
        <dbReference type="ChEBI" id="CHEBI:29108"/>
    </ligand>
</feature>
<evidence type="ECO:0000256" key="3">
    <source>
        <dbReference type="ARBA" id="ARBA00007658"/>
    </source>
</evidence>
<dbReference type="OrthoDB" id="8118055at2759"/>
<keyword evidence="11" id="KW-0472">Membrane</keyword>
<keyword evidence="7" id="KW-0479">Metal-binding</keyword>
<keyword evidence="13" id="KW-1185">Reference proteome</keyword>
<comment type="pathway">
    <text evidence="2">Protein modification; protein glycosylation.</text>
</comment>
<dbReference type="EC" id="3.2.1.-" evidence="9"/>
<dbReference type="InterPro" id="IPR050749">
    <property type="entry name" value="Glycosyl_Hydrolase_47"/>
</dbReference>
<accession>A0A2J6RQX4</accession>
<evidence type="ECO:0000256" key="11">
    <source>
        <dbReference type="SAM" id="Phobius"/>
    </source>
</evidence>
<evidence type="ECO:0000256" key="9">
    <source>
        <dbReference type="RuleBase" id="RU361193"/>
    </source>
</evidence>
<feature type="region of interest" description="Disordered" evidence="10">
    <location>
        <begin position="542"/>
        <end position="576"/>
    </location>
</feature>
<evidence type="ECO:0000256" key="7">
    <source>
        <dbReference type="PIRSR" id="PIRSR601382-2"/>
    </source>
</evidence>
<evidence type="ECO:0000256" key="1">
    <source>
        <dbReference type="ARBA" id="ARBA00001913"/>
    </source>
</evidence>
<dbReference type="GO" id="GO:0005975">
    <property type="term" value="P:carbohydrate metabolic process"/>
    <property type="evidence" value="ECO:0007669"/>
    <property type="project" value="InterPro"/>
</dbReference>
<comment type="cofactor">
    <cofactor evidence="1 7">
        <name>Ca(2+)</name>
        <dbReference type="ChEBI" id="CHEBI:29108"/>
    </cofactor>
</comment>
<feature type="active site" description="Proton donor" evidence="6">
    <location>
        <position position="431"/>
    </location>
</feature>
<keyword evidence="9" id="KW-0326">Glycosidase</keyword>
<dbReference type="PANTHER" id="PTHR11742:SF49">
    <property type="entry name" value="ALPHA-1,2-MANNOSIDASE"/>
    <property type="match status" value="1"/>
</dbReference>
<keyword evidence="5 8" id="KW-1015">Disulfide bond</keyword>
<protein>
    <recommendedName>
        <fullName evidence="9">alpha-1,2-Mannosidase</fullName>
        <ecNumber evidence="9">3.2.1.-</ecNumber>
    </recommendedName>
</protein>
<proteinExistence type="inferred from homology"/>
<evidence type="ECO:0000313" key="12">
    <source>
        <dbReference type="EMBL" id="PMD40921.1"/>
    </source>
</evidence>
<dbReference type="GO" id="GO:0016020">
    <property type="term" value="C:membrane"/>
    <property type="evidence" value="ECO:0007669"/>
    <property type="project" value="InterPro"/>
</dbReference>
<dbReference type="UniPathway" id="UPA00378"/>
<keyword evidence="7" id="KW-0106">Calcium</keyword>
<feature type="active site" evidence="6">
    <location>
        <position position="316"/>
    </location>
</feature>
<feature type="transmembrane region" description="Helical" evidence="11">
    <location>
        <begin position="7"/>
        <end position="24"/>
    </location>
</feature>
<keyword evidence="4 9" id="KW-0378">Hydrolase</keyword>
<keyword evidence="11" id="KW-1133">Transmembrane helix</keyword>
<evidence type="ECO:0000256" key="6">
    <source>
        <dbReference type="PIRSR" id="PIRSR601382-1"/>
    </source>
</evidence>
<evidence type="ECO:0000256" key="4">
    <source>
        <dbReference type="ARBA" id="ARBA00022801"/>
    </source>
</evidence>
<keyword evidence="11" id="KW-0812">Transmembrane</keyword>
<dbReference type="AlphaFoldDB" id="A0A2J6RQX4"/>
<dbReference type="PRINTS" id="PR00747">
    <property type="entry name" value="GLYHDRLASE47"/>
</dbReference>
<dbReference type="EMBL" id="KZ613945">
    <property type="protein sequence ID" value="PMD40921.1"/>
    <property type="molecule type" value="Genomic_DNA"/>
</dbReference>